<dbReference type="RefSeq" id="WP_315604612.1">
    <property type="nucleotide sequence ID" value="NZ_CP130318.1"/>
</dbReference>
<proteinExistence type="predicted"/>
<name>A0AA96LCU3_9BACL</name>
<dbReference type="AlphaFoldDB" id="A0AA96LCU3"/>
<organism evidence="1 2">
    <name type="scientific">Paenibacillus aurantius</name>
    <dbReference type="NCBI Taxonomy" id="2918900"/>
    <lineage>
        <taxon>Bacteria</taxon>
        <taxon>Bacillati</taxon>
        <taxon>Bacillota</taxon>
        <taxon>Bacilli</taxon>
        <taxon>Bacillales</taxon>
        <taxon>Paenibacillaceae</taxon>
        <taxon>Paenibacillus</taxon>
    </lineage>
</organism>
<reference evidence="1 2" key="1">
    <citation type="submission" date="2022-02" db="EMBL/GenBank/DDBJ databases">
        <title>Paenibacillus sp. MBLB1776 Whole Genome Shotgun Sequencing.</title>
        <authorList>
            <person name="Hwang C.Y."/>
            <person name="Cho E.-S."/>
            <person name="Seo M.-J."/>
        </authorList>
    </citation>
    <scope>NUCLEOTIDE SEQUENCE [LARGE SCALE GENOMIC DNA]</scope>
    <source>
        <strain evidence="1 2">MBLB1776</strain>
    </source>
</reference>
<protein>
    <submittedName>
        <fullName evidence="1">Uncharacterized protein</fullName>
    </submittedName>
</protein>
<evidence type="ECO:0000313" key="1">
    <source>
        <dbReference type="EMBL" id="WNQ10838.1"/>
    </source>
</evidence>
<dbReference type="KEGG" id="paun:MJA45_24990"/>
<keyword evidence="2" id="KW-1185">Reference proteome</keyword>
<dbReference type="Proteomes" id="UP001305702">
    <property type="component" value="Chromosome"/>
</dbReference>
<dbReference type="EMBL" id="CP130318">
    <property type="protein sequence ID" value="WNQ10838.1"/>
    <property type="molecule type" value="Genomic_DNA"/>
</dbReference>
<accession>A0AA96LCU3</accession>
<sequence length="78" mass="8381">MIVGNNVTICITVLTIIAESPAKKRDFIPDFSADFHGETGFDKSHLMTGSPRFLCSFKTNNGFNGKFPAASGPALNSE</sequence>
<gene>
    <name evidence="1" type="ORF">MJA45_24990</name>
</gene>
<evidence type="ECO:0000313" key="2">
    <source>
        <dbReference type="Proteomes" id="UP001305702"/>
    </source>
</evidence>